<dbReference type="Proteomes" id="UP000466523">
    <property type="component" value="Unassembled WGS sequence"/>
</dbReference>
<name>A0A1B8SJZ9_9MYCO</name>
<sequence>MNGWRISSVGTAAGLLLTACINPPNIASVALTGADGGSVLVDTTLTSQTDNLDLLAGLTDPANPQSTGSQMPDFALLASDLMGSEPDPDFISNIHDLGLFTITTAADPDDDFIAFAIQTPLFTDILTSGADPEGDLGLGDASFGMVGATVNTFESSVFPFLDGTIVLPFTDPLADLFTLLVQLGF</sequence>
<dbReference type="PATRIC" id="fig|354243.3.peg.895"/>
<reference evidence="1 4" key="2">
    <citation type="submission" date="2020-01" db="EMBL/GenBank/DDBJ databases">
        <authorList>
            <person name="Sanchez-Estrada R."/>
            <person name="Gonzalez-Y-Merchand J.A."/>
            <person name="Rivera-Gutierrez S."/>
        </authorList>
    </citation>
    <scope>NUCLEOTIDE SEQUENCE [LARGE SCALE GENOMIC DNA]</scope>
    <source>
        <strain evidence="1 4">CST 7247</strain>
    </source>
</reference>
<dbReference type="EMBL" id="LFOE01000003">
    <property type="protein sequence ID" value="OBY33048.1"/>
    <property type="molecule type" value="Genomic_DNA"/>
</dbReference>
<dbReference type="PROSITE" id="PS51257">
    <property type="entry name" value="PROKAR_LIPOPROTEIN"/>
    <property type="match status" value="1"/>
</dbReference>
<dbReference type="OrthoDB" id="4762142at2"/>
<dbReference type="STRING" id="354243.BST28_05435"/>
<organism evidence="2 3">
    <name type="scientific">Mycolicibacter kumamotonensis</name>
    <dbReference type="NCBI Taxonomy" id="354243"/>
    <lineage>
        <taxon>Bacteria</taxon>
        <taxon>Bacillati</taxon>
        <taxon>Actinomycetota</taxon>
        <taxon>Actinomycetes</taxon>
        <taxon>Mycobacteriales</taxon>
        <taxon>Mycobacteriaceae</taxon>
        <taxon>Mycolicibacter</taxon>
    </lineage>
</organism>
<dbReference type="EMBL" id="JAACYR010000022">
    <property type="protein sequence ID" value="NDJ89192.1"/>
    <property type="molecule type" value="Genomic_DNA"/>
</dbReference>
<accession>A0A1B8SJZ9</accession>
<evidence type="ECO:0000313" key="4">
    <source>
        <dbReference type="Proteomes" id="UP000466523"/>
    </source>
</evidence>
<proteinExistence type="predicted"/>
<dbReference type="AlphaFoldDB" id="A0A1B8SJZ9"/>
<comment type="caution">
    <text evidence="2">The sequence shown here is derived from an EMBL/GenBank/DDBJ whole genome shotgun (WGS) entry which is preliminary data.</text>
</comment>
<evidence type="ECO:0000313" key="2">
    <source>
        <dbReference type="EMBL" id="OBY33048.1"/>
    </source>
</evidence>
<evidence type="ECO:0000313" key="3">
    <source>
        <dbReference type="Proteomes" id="UP000092668"/>
    </source>
</evidence>
<evidence type="ECO:0000313" key="1">
    <source>
        <dbReference type="EMBL" id="NDJ89192.1"/>
    </source>
</evidence>
<gene>
    <name evidence="2" type="ORF">ACT18_04240</name>
    <name evidence="1" type="ORF">GWR20_08480</name>
</gene>
<protein>
    <submittedName>
        <fullName evidence="2">Uncharacterized protein</fullName>
    </submittedName>
</protein>
<keyword evidence="3" id="KW-1185">Reference proteome</keyword>
<dbReference type="Proteomes" id="UP000092668">
    <property type="component" value="Unassembled WGS sequence"/>
</dbReference>
<reference evidence="2 3" key="1">
    <citation type="submission" date="2015-06" db="EMBL/GenBank/DDBJ databases">
        <title>Genome sequence of Mycobacterium kumamotonense strain Roo.</title>
        <authorList>
            <person name="Greninger A.L."/>
            <person name="Cunningham G."/>
            <person name="Miller S."/>
        </authorList>
    </citation>
    <scope>NUCLEOTIDE SEQUENCE [LARGE SCALE GENOMIC DNA]</scope>
    <source>
        <strain evidence="2 3">Roo</strain>
    </source>
</reference>
<dbReference type="RefSeq" id="WP_065287226.1">
    <property type="nucleotide sequence ID" value="NZ_JAACYR010000022.1"/>
</dbReference>